<dbReference type="Pfam" id="PF12680">
    <property type="entry name" value="SnoaL_2"/>
    <property type="match status" value="1"/>
</dbReference>
<organism evidence="2 3">
    <name type="scientific">Trebonia kvetii</name>
    <dbReference type="NCBI Taxonomy" id="2480626"/>
    <lineage>
        <taxon>Bacteria</taxon>
        <taxon>Bacillati</taxon>
        <taxon>Actinomycetota</taxon>
        <taxon>Actinomycetes</taxon>
        <taxon>Streptosporangiales</taxon>
        <taxon>Treboniaceae</taxon>
        <taxon>Trebonia</taxon>
    </lineage>
</organism>
<dbReference type="RefSeq" id="WP_145856315.1">
    <property type="nucleotide sequence ID" value="NZ_RPFW01000004.1"/>
</dbReference>
<reference evidence="2 3" key="1">
    <citation type="submission" date="2018-11" db="EMBL/GenBank/DDBJ databases">
        <title>Trebonia kvetii gen.nov., sp.nov., a novel acidophilic actinobacterium, and proposal of the new actinobacterial family Treboniaceae fam. nov.</title>
        <authorList>
            <person name="Rapoport D."/>
            <person name="Sagova-Mareckova M."/>
            <person name="Sedlacek I."/>
            <person name="Provaznik J."/>
            <person name="Kralova S."/>
            <person name="Pavlinic D."/>
            <person name="Benes V."/>
            <person name="Kopecky J."/>
        </authorList>
    </citation>
    <scope>NUCLEOTIDE SEQUENCE [LARGE SCALE GENOMIC DNA]</scope>
    <source>
        <strain evidence="2 3">15Tr583</strain>
    </source>
</reference>
<comment type="caution">
    <text evidence="2">The sequence shown here is derived from an EMBL/GenBank/DDBJ whole genome shotgun (WGS) entry which is preliminary data.</text>
</comment>
<dbReference type="OrthoDB" id="6657864at2"/>
<protein>
    <recommendedName>
        <fullName evidence="1">SnoaL-like domain-containing protein</fullName>
    </recommendedName>
</protein>
<dbReference type="EMBL" id="RPFW01000004">
    <property type="protein sequence ID" value="TVZ03493.1"/>
    <property type="molecule type" value="Genomic_DNA"/>
</dbReference>
<dbReference type="PANTHER" id="PTHR41252">
    <property type="entry name" value="BLR2505 PROTEIN"/>
    <property type="match status" value="1"/>
</dbReference>
<dbReference type="PANTHER" id="PTHR41252:SF1">
    <property type="entry name" value="BLR2505 PROTEIN"/>
    <property type="match status" value="1"/>
</dbReference>
<name>A0A6P2C1Z7_9ACTN</name>
<dbReference type="AlphaFoldDB" id="A0A6P2C1Z7"/>
<accession>A0A6P2C1Z7</accession>
<dbReference type="InterPro" id="IPR032710">
    <property type="entry name" value="NTF2-like_dom_sf"/>
</dbReference>
<dbReference type="Proteomes" id="UP000460272">
    <property type="component" value="Unassembled WGS sequence"/>
</dbReference>
<keyword evidence="3" id="KW-1185">Reference proteome</keyword>
<sequence>MSDAKDVVRRFFDTLGTGDFARVGEFFTDDSVWMVNDVARGLPRQQGRKAIIDDFLQPIREGLFEPGDPKVEIRSMISEGDRVAVETTARGTLRNGNHYENQYVFIIEVAGDTVKFLREYMDSDYAHSVSAGSGGSGDGSDEHVAETLRRLGHD</sequence>
<feature type="domain" description="SnoaL-like" evidence="1">
    <location>
        <begin position="8"/>
        <end position="112"/>
    </location>
</feature>
<evidence type="ECO:0000259" key="1">
    <source>
        <dbReference type="Pfam" id="PF12680"/>
    </source>
</evidence>
<evidence type="ECO:0000313" key="3">
    <source>
        <dbReference type="Proteomes" id="UP000460272"/>
    </source>
</evidence>
<dbReference type="Gene3D" id="3.10.450.50">
    <property type="match status" value="1"/>
</dbReference>
<dbReference type="SUPFAM" id="SSF54427">
    <property type="entry name" value="NTF2-like"/>
    <property type="match status" value="1"/>
</dbReference>
<proteinExistence type="predicted"/>
<evidence type="ECO:0000313" key="2">
    <source>
        <dbReference type="EMBL" id="TVZ03493.1"/>
    </source>
</evidence>
<gene>
    <name evidence="2" type="ORF">EAS64_24230</name>
</gene>
<dbReference type="InterPro" id="IPR037401">
    <property type="entry name" value="SnoaL-like"/>
</dbReference>